<feature type="region of interest" description="Disordered" evidence="1">
    <location>
        <begin position="226"/>
        <end position="253"/>
    </location>
</feature>
<gene>
    <name evidence="3" type="ORF">PGLA2088_LOCUS34036</name>
</gene>
<name>A0A813KNU4_POLGL</name>
<dbReference type="AlphaFoldDB" id="A0A813KNU4"/>
<dbReference type="PANTHER" id="PTHR43685">
    <property type="entry name" value="GLYCOSYLTRANSFERASE"/>
    <property type="match status" value="1"/>
</dbReference>
<evidence type="ECO:0000313" key="4">
    <source>
        <dbReference type="Proteomes" id="UP000626109"/>
    </source>
</evidence>
<proteinExistence type="predicted"/>
<protein>
    <recommendedName>
        <fullName evidence="2">Glycosyltransferase 2-like domain-containing protein</fullName>
    </recommendedName>
</protein>
<sequence>MALQSTQTRQVAVEVEVQGQFEECLEFSWKLVRLGSDAPPEPKVKESVVEMVIDRSDGSDTVPPQSAMIKSVEFGKDMSASLQNMPVGRKFFIAVSISTTDGKQLRSPWVRAATLHPKDRERHLGNLDPLNKPRLNCRTCSCAGYVPNRWTQFQAADKLRCRCCGCRCDNHVAVEVFDILQEREDRARKHLQRTSITALPPEAFQWDDRECDLWFLTDGAFHPHATGTSGSRSHARSGCPEGPTSPGGIRGRVSVVSPTTEARQRFHELLWKCFEAQQWPDKELVVVETFSTQHSEFLERTARSDPRLVYVKHKLPAGSDWSIGLKRNIGAHLASGEFIANFDDDDLYAPSYLATMVGELEARSALAVTLSSWFVFDVTRLTWGFCDAIAGGIAQGKDEKSLDVRAWAYGYGFSYVNRRQASLELPYEDRNMGEDFSFTSRLLLQKGENAVQLIHDYSGICIHLQHGANTSATFPIRSVSRAEVMRLDVAELMCQSYLRGLEIEHRPKSRREIVVHTSYRDCTVACPLDATTPELISLAEDELGTDFSDMCVYLVPPPGRAAQEERENMAVKVSGTEAVLQRAEAKAKAGLALSELPTDMAEAPDPTGRSGQDFLRTARLILLRRAEGPLSPECRVPALASEVWLGRPAASSKLQGLEQELSSCQYAGSDDEEESLFIVELAVQRASVKSFFADRKEVRVMLPKGSHTVGRLREELGPDLPPTAKVLAASSGGGNRQAQQRQLGESELLPAQVTVTDFLGRKGLYGKFSLPQCAKILSQLRDCFQTSRVQKQLDDIDAEVAADALEFRFRLSHLLMTDPAAYPAICQRYGLPAGGVDSLRNIPAALTLVDSCPKLLELQLEVELLMRNKSSVPLILYKIRELRKSLGLPLAICSPELAAKLRHLSIDVG</sequence>
<evidence type="ECO:0000313" key="3">
    <source>
        <dbReference type="EMBL" id="CAE8706137.1"/>
    </source>
</evidence>
<reference evidence="3" key="1">
    <citation type="submission" date="2021-02" db="EMBL/GenBank/DDBJ databases">
        <authorList>
            <person name="Dougan E. K."/>
            <person name="Rhodes N."/>
            <person name="Thang M."/>
            <person name="Chan C."/>
        </authorList>
    </citation>
    <scope>NUCLEOTIDE SEQUENCE</scope>
</reference>
<dbReference type="EMBL" id="CAJNNW010031133">
    <property type="protein sequence ID" value="CAE8706137.1"/>
    <property type="molecule type" value="Genomic_DNA"/>
</dbReference>
<dbReference type="PANTHER" id="PTHR43685:SF2">
    <property type="entry name" value="GLYCOSYLTRANSFERASE 2-LIKE DOMAIN-CONTAINING PROTEIN"/>
    <property type="match status" value="1"/>
</dbReference>
<dbReference type="InterPro" id="IPR029044">
    <property type="entry name" value="Nucleotide-diphossugar_trans"/>
</dbReference>
<dbReference type="Proteomes" id="UP000626109">
    <property type="component" value="Unassembled WGS sequence"/>
</dbReference>
<dbReference type="Gene3D" id="3.90.550.10">
    <property type="entry name" value="Spore Coat Polysaccharide Biosynthesis Protein SpsA, Chain A"/>
    <property type="match status" value="1"/>
</dbReference>
<accession>A0A813KNU4</accession>
<comment type="caution">
    <text evidence="3">The sequence shown here is derived from an EMBL/GenBank/DDBJ whole genome shotgun (WGS) entry which is preliminary data.</text>
</comment>
<organism evidence="3 4">
    <name type="scientific">Polarella glacialis</name>
    <name type="common">Dinoflagellate</name>
    <dbReference type="NCBI Taxonomy" id="89957"/>
    <lineage>
        <taxon>Eukaryota</taxon>
        <taxon>Sar</taxon>
        <taxon>Alveolata</taxon>
        <taxon>Dinophyceae</taxon>
        <taxon>Suessiales</taxon>
        <taxon>Suessiaceae</taxon>
        <taxon>Polarella</taxon>
    </lineage>
</organism>
<evidence type="ECO:0000256" key="1">
    <source>
        <dbReference type="SAM" id="MobiDB-lite"/>
    </source>
</evidence>
<dbReference type="Pfam" id="PF00535">
    <property type="entry name" value="Glycos_transf_2"/>
    <property type="match status" value="1"/>
</dbReference>
<dbReference type="InterPro" id="IPR050834">
    <property type="entry name" value="Glycosyltransf_2"/>
</dbReference>
<feature type="domain" description="Glycosyltransferase 2-like" evidence="2">
    <location>
        <begin position="254"/>
        <end position="382"/>
    </location>
</feature>
<dbReference type="InterPro" id="IPR001173">
    <property type="entry name" value="Glyco_trans_2-like"/>
</dbReference>
<dbReference type="CDD" id="cd00761">
    <property type="entry name" value="Glyco_tranf_GTA_type"/>
    <property type="match status" value="1"/>
</dbReference>
<dbReference type="SUPFAM" id="SSF53448">
    <property type="entry name" value="Nucleotide-diphospho-sugar transferases"/>
    <property type="match status" value="1"/>
</dbReference>
<evidence type="ECO:0000259" key="2">
    <source>
        <dbReference type="Pfam" id="PF00535"/>
    </source>
</evidence>